<reference evidence="1" key="1">
    <citation type="submission" date="2019-07" db="EMBL/GenBank/DDBJ databases">
        <authorList>
            <person name="Dittberner H."/>
        </authorList>
    </citation>
    <scope>NUCLEOTIDE SEQUENCE [LARGE SCALE GENOMIC DNA]</scope>
</reference>
<sequence length="158" mass="17962">MVGFSDSDFGGCHDSRHCTLGYAYLLNGGAISWKSQKSQLIYTSNMEVEYVACYEASIQGAWLRNFVSEFGPLSFVDKPLTLYCDNQDAIFFSKHDRISKGSKYMNLKYLSLKQDVKREKFVIKHKGIELMVADMFTKALPPKTFQKHAESMGLEDNS</sequence>
<proteinExistence type="predicted"/>
<dbReference type="OrthoDB" id="1084353at2759"/>
<comment type="caution">
    <text evidence="1">The sequence shown here is derived from an EMBL/GenBank/DDBJ whole genome shotgun (WGS) entry which is preliminary data.</text>
</comment>
<evidence type="ECO:0008006" key="3">
    <source>
        <dbReference type="Google" id="ProtNLM"/>
    </source>
</evidence>
<organism evidence="1 2">
    <name type="scientific">Arabis nemorensis</name>
    <dbReference type="NCBI Taxonomy" id="586526"/>
    <lineage>
        <taxon>Eukaryota</taxon>
        <taxon>Viridiplantae</taxon>
        <taxon>Streptophyta</taxon>
        <taxon>Embryophyta</taxon>
        <taxon>Tracheophyta</taxon>
        <taxon>Spermatophyta</taxon>
        <taxon>Magnoliopsida</taxon>
        <taxon>eudicotyledons</taxon>
        <taxon>Gunneridae</taxon>
        <taxon>Pentapetalae</taxon>
        <taxon>rosids</taxon>
        <taxon>malvids</taxon>
        <taxon>Brassicales</taxon>
        <taxon>Brassicaceae</taxon>
        <taxon>Arabideae</taxon>
        <taxon>Arabis</taxon>
    </lineage>
</organism>
<dbReference type="AlphaFoldDB" id="A0A565AP88"/>
<dbReference type="PANTHER" id="PTHR11439:SF467">
    <property type="entry name" value="INTEGRASE CATALYTIC DOMAIN-CONTAINING PROTEIN"/>
    <property type="match status" value="1"/>
</dbReference>
<dbReference type="EMBL" id="CABITT030000001">
    <property type="protein sequence ID" value="VVA90822.1"/>
    <property type="molecule type" value="Genomic_DNA"/>
</dbReference>
<dbReference type="PANTHER" id="PTHR11439">
    <property type="entry name" value="GAG-POL-RELATED RETROTRANSPOSON"/>
    <property type="match status" value="1"/>
</dbReference>
<protein>
    <recommendedName>
        <fullName evidence="3">Reverse transcriptase Ty1/copia-type domain-containing protein</fullName>
    </recommendedName>
</protein>
<dbReference type="Proteomes" id="UP000489600">
    <property type="component" value="Unassembled WGS sequence"/>
</dbReference>
<evidence type="ECO:0000313" key="1">
    <source>
        <dbReference type="EMBL" id="VVA90822.1"/>
    </source>
</evidence>
<keyword evidence="2" id="KW-1185">Reference proteome</keyword>
<accession>A0A565AP88</accession>
<gene>
    <name evidence="1" type="ORF">ANE_LOCUS1267</name>
</gene>
<evidence type="ECO:0000313" key="2">
    <source>
        <dbReference type="Proteomes" id="UP000489600"/>
    </source>
</evidence>
<name>A0A565AP88_9BRAS</name>
<dbReference type="CDD" id="cd09272">
    <property type="entry name" value="RNase_HI_RT_Ty1"/>
    <property type="match status" value="1"/>
</dbReference>